<dbReference type="GeneID" id="37228493"/>
<dbReference type="GO" id="GO:0008270">
    <property type="term" value="F:zinc ion binding"/>
    <property type="evidence" value="ECO:0007669"/>
    <property type="project" value="InterPro"/>
</dbReference>
<dbReference type="InterPro" id="IPR001138">
    <property type="entry name" value="Zn2Cys6_DnaBD"/>
</dbReference>
<dbReference type="PANTHER" id="PTHR38791">
    <property type="entry name" value="ZN(II)2CYS6 TRANSCRIPTION FACTOR (EUROFUNG)-RELATED-RELATED"/>
    <property type="match status" value="1"/>
</dbReference>
<dbReference type="CDD" id="cd00067">
    <property type="entry name" value="GAL4"/>
    <property type="match status" value="1"/>
</dbReference>
<dbReference type="GO" id="GO:0003677">
    <property type="term" value="F:DNA binding"/>
    <property type="evidence" value="ECO:0007669"/>
    <property type="project" value="UniProtKB-KW"/>
</dbReference>
<evidence type="ECO:0000256" key="1">
    <source>
        <dbReference type="ARBA" id="ARBA00023015"/>
    </source>
</evidence>
<dbReference type="InterPro" id="IPR053175">
    <property type="entry name" value="DHMBA_Reg_Transcription_Factor"/>
</dbReference>
<dbReference type="PROSITE" id="PS00463">
    <property type="entry name" value="ZN2_CY6_FUNGAL_1"/>
    <property type="match status" value="1"/>
</dbReference>
<evidence type="ECO:0000313" key="7">
    <source>
        <dbReference type="EMBL" id="RAL05170.1"/>
    </source>
</evidence>
<dbReference type="InterPro" id="IPR021858">
    <property type="entry name" value="Fun_TF"/>
</dbReference>
<sequence length="604" mass="67383">MVFCGKPSKGCGECRSRKIRCDQARPTCSQCAKGNRACPGYRDQLSLMFRDESQQVIRKARTEATTRKAKSSRRKSPDSAISLGDGCGTAASSPAPASSTTSDLLEFDELVSLVPQNSERDLVRVEDLVYFTPQYLEQHIYRHSLLLQPSYQPTKVDAICFFLRQNAWIGSFWSKLDATPDYVLKTATSSHKAMMASLASVGTAMLSRVRKSTQLRIAADKEYGQALQLLTSAVADKQQARDNFTLASVLMLAIFEVVTSRGARFIDNWTNHINGAAALLELRGVEQLQEEQGLQLFLQLRYQIIISCLQRQARVPDTVLECARVAMFLRPHSVAYGDRLITTMGRLSNLRADINEKALTDRKKMLEEAYSIEAELMSWLMSLPEIFAYTTVEDPNPRFGWGPQPYNNRYHVYSDFWVCNSWNQYRIVRIIVCDLILTCIRELNAGSPLSPDLANHTAQIRNTARQLASDVCASVPFHFSDSALRLATGLNGTGALDEVPIQQGFIRGMLLLWPLAMAGATRGKHHPLRKWVLECFHLIGNDMGIDQALALVEMWKNDEGQFDTLILPEDNVTVSSATNTDSPYFSEAQLACGPVPKAYSTPVA</sequence>
<reference evidence="7 8" key="1">
    <citation type="submission" date="2018-02" db="EMBL/GenBank/DDBJ databases">
        <title>The genomes of Aspergillus section Nigri reveals drivers in fungal speciation.</title>
        <authorList>
            <consortium name="DOE Joint Genome Institute"/>
            <person name="Vesth T.C."/>
            <person name="Nybo J."/>
            <person name="Theobald S."/>
            <person name="Brandl J."/>
            <person name="Frisvad J.C."/>
            <person name="Nielsen K.F."/>
            <person name="Lyhne E.K."/>
            <person name="Kogle M.E."/>
            <person name="Kuo A."/>
            <person name="Riley R."/>
            <person name="Clum A."/>
            <person name="Nolan M."/>
            <person name="Lipzen A."/>
            <person name="Salamov A."/>
            <person name="Henrissat B."/>
            <person name="Wiebenga A."/>
            <person name="De vries R.P."/>
            <person name="Grigoriev I.V."/>
            <person name="Mortensen U.H."/>
            <person name="Andersen M.R."/>
            <person name="Baker S.E."/>
        </authorList>
    </citation>
    <scope>NUCLEOTIDE SEQUENCE [LARGE SCALE GENOMIC DNA]</scope>
    <source>
        <strain evidence="7 8">CBS 121593</strain>
    </source>
</reference>
<dbReference type="EMBL" id="KZ824421">
    <property type="protein sequence ID" value="RAL05170.1"/>
    <property type="molecule type" value="Genomic_DNA"/>
</dbReference>
<dbReference type="GO" id="GO:0009893">
    <property type="term" value="P:positive regulation of metabolic process"/>
    <property type="evidence" value="ECO:0007669"/>
    <property type="project" value="UniProtKB-ARBA"/>
</dbReference>
<dbReference type="AlphaFoldDB" id="A0A395HBU1"/>
<dbReference type="VEuPathDB" id="FungiDB:BO80DRAFT_490312"/>
<evidence type="ECO:0000256" key="4">
    <source>
        <dbReference type="ARBA" id="ARBA00023242"/>
    </source>
</evidence>
<keyword evidence="1" id="KW-0805">Transcription regulation</keyword>
<dbReference type="Gene3D" id="4.10.240.10">
    <property type="entry name" value="Zn(2)-C6 fungal-type DNA-binding domain"/>
    <property type="match status" value="1"/>
</dbReference>
<keyword evidence="3" id="KW-0804">Transcription</keyword>
<feature type="region of interest" description="Disordered" evidence="5">
    <location>
        <begin position="60"/>
        <end position="81"/>
    </location>
</feature>
<dbReference type="OrthoDB" id="2991872at2759"/>
<dbReference type="STRING" id="1448316.A0A395HBU1"/>
<dbReference type="PANTHER" id="PTHR38791:SF5">
    <property type="entry name" value="TRANSCRIPTION FACTOR DBAG-RELATED"/>
    <property type="match status" value="1"/>
</dbReference>
<dbReference type="Pfam" id="PF11951">
    <property type="entry name" value="Fungal_trans_2"/>
    <property type="match status" value="1"/>
</dbReference>
<evidence type="ECO:0000256" key="5">
    <source>
        <dbReference type="SAM" id="MobiDB-lite"/>
    </source>
</evidence>
<name>A0A395HBU1_9EURO</name>
<dbReference type="PROSITE" id="PS50048">
    <property type="entry name" value="ZN2_CY6_FUNGAL_2"/>
    <property type="match status" value="1"/>
</dbReference>
<dbReference type="GO" id="GO:0000981">
    <property type="term" value="F:DNA-binding transcription factor activity, RNA polymerase II-specific"/>
    <property type="evidence" value="ECO:0007669"/>
    <property type="project" value="InterPro"/>
</dbReference>
<organism evidence="7 8">
    <name type="scientific">Aspergillus ibericus CBS 121593</name>
    <dbReference type="NCBI Taxonomy" id="1448316"/>
    <lineage>
        <taxon>Eukaryota</taxon>
        <taxon>Fungi</taxon>
        <taxon>Dikarya</taxon>
        <taxon>Ascomycota</taxon>
        <taxon>Pezizomycotina</taxon>
        <taxon>Eurotiomycetes</taxon>
        <taxon>Eurotiomycetidae</taxon>
        <taxon>Eurotiales</taxon>
        <taxon>Aspergillaceae</taxon>
        <taxon>Aspergillus</taxon>
        <taxon>Aspergillus subgen. Circumdati</taxon>
    </lineage>
</organism>
<keyword evidence="8" id="KW-1185">Reference proteome</keyword>
<keyword evidence="4" id="KW-0539">Nucleus</keyword>
<evidence type="ECO:0000256" key="2">
    <source>
        <dbReference type="ARBA" id="ARBA00023125"/>
    </source>
</evidence>
<dbReference type="SMART" id="SM00066">
    <property type="entry name" value="GAL4"/>
    <property type="match status" value="1"/>
</dbReference>
<proteinExistence type="predicted"/>
<dbReference type="SUPFAM" id="SSF57701">
    <property type="entry name" value="Zn2/Cys6 DNA-binding domain"/>
    <property type="match status" value="1"/>
</dbReference>
<protein>
    <submittedName>
        <fullName evidence="7">C6 finger domain protein</fullName>
    </submittedName>
</protein>
<dbReference type="Proteomes" id="UP000249402">
    <property type="component" value="Unassembled WGS sequence"/>
</dbReference>
<evidence type="ECO:0000256" key="3">
    <source>
        <dbReference type="ARBA" id="ARBA00023163"/>
    </source>
</evidence>
<dbReference type="Pfam" id="PF00172">
    <property type="entry name" value="Zn_clus"/>
    <property type="match status" value="1"/>
</dbReference>
<gene>
    <name evidence="7" type="ORF">BO80DRAFT_490312</name>
</gene>
<accession>A0A395HBU1</accession>
<dbReference type="InterPro" id="IPR036864">
    <property type="entry name" value="Zn2-C6_fun-type_DNA-bd_sf"/>
</dbReference>
<dbReference type="RefSeq" id="XP_025579497.1">
    <property type="nucleotide sequence ID" value="XM_025723628.1"/>
</dbReference>
<feature type="domain" description="Zn(2)-C6 fungal-type" evidence="6">
    <location>
        <begin position="10"/>
        <end position="38"/>
    </location>
</feature>
<evidence type="ECO:0000259" key="6">
    <source>
        <dbReference type="PROSITE" id="PS50048"/>
    </source>
</evidence>
<evidence type="ECO:0000313" key="8">
    <source>
        <dbReference type="Proteomes" id="UP000249402"/>
    </source>
</evidence>
<keyword evidence="2" id="KW-0238">DNA-binding</keyword>